<dbReference type="Gene3D" id="3.40.50.300">
    <property type="entry name" value="P-loop containing nucleotide triphosphate hydrolases"/>
    <property type="match status" value="1"/>
</dbReference>
<dbReference type="CDD" id="cd00882">
    <property type="entry name" value="Ras_like_GTPase"/>
    <property type="match status" value="1"/>
</dbReference>
<reference evidence="2" key="1">
    <citation type="submission" date="2020-11" db="EMBL/GenBank/DDBJ databases">
        <authorList>
            <consortium name="DOE Joint Genome Institute"/>
            <person name="Ahrendt S."/>
            <person name="Riley R."/>
            <person name="Andreopoulos W."/>
            <person name="Labutti K."/>
            <person name="Pangilinan J."/>
            <person name="Ruiz-Duenas F.J."/>
            <person name="Barrasa J.M."/>
            <person name="Sanchez-Garcia M."/>
            <person name="Camarero S."/>
            <person name="Miyauchi S."/>
            <person name="Serrano A."/>
            <person name="Linde D."/>
            <person name="Babiker R."/>
            <person name="Drula E."/>
            <person name="Ayuso-Fernandez I."/>
            <person name="Pacheco R."/>
            <person name="Padilla G."/>
            <person name="Ferreira P."/>
            <person name="Barriuso J."/>
            <person name="Kellner H."/>
            <person name="Castanera R."/>
            <person name="Alfaro M."/>
            <person name="Ramirez L."/>
            <person name="Pisabarro A.G."/>
            <person name="Kuo A."/>
            <person name="Tritt A."/>
            <person name="Lipzen A."/>
            <person name="He G."/>
            <person name="Yan M."/>
            <person name="Ng V."/>
            <person name="Cullen D."/>
            <person name="Martin F."/>
            <person name="Rosso M.-N."/>
            <person name="Henrissat B."/>
            <person name="Hibbett D."/>
            <person name="Martinez A.T."/>
            <person name="Grigoriev I.V."/>
        </authorList>
    </citation>
    <scope>NUCLEOTIDE SEQUENCE</scope>
    <source>
        <strain evidence="2">CBS 506.95</strain>
    </source>
</reference>
<evidence type="ECO:0000259" key="1">
    <source>
        <dbReference type="Pfam" id="PF01926"/>
    </source>
</evidence>
<dbReference type="OrthoDB" id="8954335at2759"/>
<evidence type="ECO:0000313" key="2">
    <source>
        <dbReference type="EMBL" id="KAF9525143.1"/>
    </source>
</evidence>
<sequence length="251" mass="28913">MPRTNVVFFGNTGSGKSCLINMIAGSNAAATSSGAKGCTFRTNPYHTTIRGREFTFHDTCGFNEGAQSRTFEDKAIIELYRLLKHLIDGVSLLVYVMKAPARIEGNTTTNWKLFNDVLCKRDVPITIVITGLELEDDMNEWWTKNKQHFKDAWMNPFNHACVTTVKGKEKRGFYQFQEEYDQSKRTVEDMIFQSLRPTPWKMDTIDWLDHMIYQTTMESRKWGAPIERQLIDRCGMSRDDAEKLVKELDAV</sequence>
<dbReference type="Pfam" id="PF01926">
    <property type="entry name" value="MMR_HSR1"/>
    <property type="match status" value="1"/>
</dbReference>
<keyword evidence="2" id="KW-0378">Hydrolase</keyword>
<dbReference type="GO" id="GO:0016787">
    <property type="term" value="F:hydrolase activity"/>
    <property type="evidence" value="ECO:0007669"/>
    <property type="project" value="UniProtKB-KW"/>
</dbReference>
<protein>
    <submittedName>
        <fullName evidence="2">P-loop containing nucleoside triphosphate hydrolase protein</fullName>
    </submittedName>
</protein>
<organism evidence="2 3">
    <name type="scientific">Crepidotus variabilis</name>
    <dbReference type="NCBI Taxonomy" id="179855"/>
    <lineage>
        <taxon>Eukaryota</taxon>
        <taxon>Fungi</taxon>
        <taxon>Dikarya</taxon>
        <taxon>Basidiomycota</taxon>
        <taxon>Agaricomycotina</taxon>
        <taxon>Agaricomycetes</taxon>
        <taxon>Agaricomycetidae</taxon>
        <taxon>Agaricales</taxon>
        <taxon>Agaricineae</taxon>
        <taxon>Crepidotaceae</taxon>
        <taxon>Crepidotus</taxon>
    </lineage>
</organism>
<dbReference type="GO" id="GO:0005525">
    <property type="term" value="F:GTP binding"/>
    <property type="evidence" value="ECO:0007669"/>
    <property type="project" value="InterPro"/>
</dbReference>
<dbReference type="SUPFAM" id="SSF52540">
    <property type="entry name" value="P-loop containing nucleoside triphosphate hydrolases"/>
    <property type="match status" value="1"/>
</dbReference>
<dbReference type="InterPro" id="IPR027417">
    <property type="entry name" value="P-loop_NTPase"/>
</dbReference>
<dbReference type="EMBL" id="MU157888">
    <property type="protein sequence ID" value="KAF9525143.1"/>
    <property type="molecule type" value="Genomic_DNA"/>
</dbReference>
<comment type="caution">
    <text evidence="2">The sequence shown here is derived from an EMBL/GenBank/DDBJ whole genome shotgun (WGS) entry which is preliminary data.</text>
</comment>
<proteinExistence type="predicted"/>
<evidence type="ECO:0000313" key="3">
    <source>
        <dbReference type="Proteomes" id="UP000807306"/>
    </source>
</evidence>
<dbReference type="AlphaFoldDB" id="A0A9P6E9C7"/>
<accession>A0A9P6E9C7</accession>
<gene>
    <name evidence="2" type="ORF">CPB83DRAFT_772610</name>
</gene>
<keyword evidence="3" id="KW-1185">Reference proteome</keyword>
<feature type="domain" description="G" evidence="1">
    <location>
        <begin position="5"/>
        <end position="103"/>
    </location>
</feature>
<dbReference type="InterPro" id="IPR006073">
    <property type="entry name" value="GTP-bd"/>
</dbReference>
<dbReference type="Proteomes" id="UP000807306">
    <property type="component" value="Unassembled WGS sequence"/>
</dbReference>
<name>A0A9P6E9C7_9AGAR</name>